<dbReference type="Pfam" id="PF01693">
    <property type="entry name" value="Cauli_VI"/>
    <property type="match status" value="1"/>
</dbReference>
<dbReference type="SUPFAM" id="SSF55658">
    <property type="entry name" value="L9 N-domain-like"/>
    <property type="match status" value="1"/>
</dbReference>
<dbReference type="OrthoDB" id="3270804at2759"/>
<dbReference type="Proteomes" id="UP000076798">
    <property type="component" value="Unassembled WGS sequence"/>
</dbReference>
<evidence type="ECO:0000313" key="2">
    <source>
        <dbReference type="EMBL" id="KZT39073.1"/>
    </source>
</evidence>
<organism evidence="2 3">
    <name type="scientific">Sistotremastrum suecicum HHB10207 ss-3</name>
    <dbReference type="NCBI Taxonomy" id="1314776"/>
    <lineage>
        <taxon>Eukaryota</taxon>
        <taxon>Fungi</taxon>
        <taxon>Dikarya</taxon>
        <taxon>Basidiomycota</taxon>
        <taxon>Agaricomycotina</taxon>
        <taxon>Agaricomycetes</taxon>
        <taxon>Sistotremastrales</taxon>
        <taxon>Sistotremastraceae</taxon>
        <taxon>Sistotremastrum</taxon>
    </lineage>
</organism>
<evidence type="ECO:0000259" key="1">
    <source>
        <dbReference type="Pfam" id="PF01693"/>
    </source>
</evidence>
<dbReference type="InterPro" id="IPR011320">
    <property type="entry name" value="RNase_H1_N"/>
</dbReference>
<gene>
    <name evidence="2" type="ORF">SISSUDRAFT_1061470</name>
</gene>
<dbReference type="Gene3D" id="3.40.970.10">
    <property type="entry name" value="Ribonuclease H1, N-terminal domain"/>
    <property type="match status" value="1"/>
</dbReference>
<dbReference type="InterPro" id="IPR009027">
    <property type="entry name" value="Ribosomal_bL9/RNase_H1_N"/>
</dbReference>
<feature type="domain" description="Ribonuclease H1 N-terminal" evidence="1">
    <location>
        <begin position="257"/>
        <end position="293"/>
    </location>
</feature>
<evidence type="ECO:0000313" key="3">
    <source>
        <dbReference type="Proteomes" id="UP000076798"/>
    </source>
</evidence>
<reference evidence="2 3" key="1">
    <citation type="journal article" date="2016" name="Mol. Biol. Evol.">
        <title>Comparative Genomics of Early-Diverging Mushroom-Forming Fungi Provides Insights into the Origins of Lignocellulose Decay Capabilities.</title>
        <authorList>
            <person name="Nagy L.G."/>
            <person name="Riley R."/>
            <person name="Tritt A."/>
            <person name="Adam C."/>
            <person name="Daum C."/>
            <person name="Floudas D."/>
            <person name="Sun H."/>
            <person name="Yadav J.S."/>
            <person name="Pangilinan J."/>
            <person name="Larsson K.H."/>
            <person name="Matsuura K."/>
            <person name="Barry K."/>
            <person name="Labutti K."/>
            <person name="Kuo R."/>
            <person name="Ohm R.A."/>
            <person name="Bhattacharya S.S."/>
            <person name="Shirouzu T."/>
            <person name="Yoshinaga Y."/>
            <person name="Martin F.M."/>
            <person name="Grigoriev I.V."/>
            <person name="Hibbett D.S."/>
        </authorList>
    </citation>
    <scope>NUCLEOTIDE SEQUENCE [LARGE SCALE GENOMIC DNA]</scope>
    <source>
        <strain evidence="2 3">HHB10207 ss-3</strain>
    </source>
</reference>
<sequence length="310" mass="32826">MEARYNYDGLLSKVLLTAVMRSRSFDFSSVSQAQYIALCFDVLESAGDSLTSRSERSTVRSTILSPHASLVLPRSLLVVEEEKRMVQTNGLPGSSNSHVEEPNRAPNAVDLLISLLIALLCALTRGAVTVGSLALVYGTQLFAYLNNVLVRAIPQLTEALSRAAAPAEAQPVIVHVAPIATPALAPPPAPPDPELIAVDDPIPEPTIPAIPAIPPDAAILPFLPASMPLYAGPPGSPRPLPPPAIALPGEGTRFICVLRGRRVGVFLNWDAASPHVLHVAGNSHKGYATYEEACDVFDASWTAGKVAPLY</sequence>
<keyword evidence="3" id="KW-1185">Reference proteome</keyword>
<proteinExistence type="predicted"/>
<name>A0A166E004_9AGAM</name>
<accession>A0A166E004</accession>
<protein>
    <recommendedName>
        <fullName evidence="1">Ribonuclease H1 N-terminal domain-containing protein</fullName>
    </recommendedName>
</protein>
<dbReference type="AlphaFoldDB" id="A0A166E004"/>
<dbReference type="EMBL" id="KV428052">
    <property type="protein sequence ID" value="KZT39073.1"/>
    <property type="molecule type" value="Genomic_DNA"/>
</dbReference>
<dbReference type="InterPro" id="IPR037056">
    <property type="entry name" value="RNase_H1_N_sf"/>
</dbReference>